<dbReference type="Proteomes" id="UP000002357">
    <property type="component" value="Chromosome"/>
</dbReference>
<dbReference type="Pfam" id="PF10009">
    <property type="entry name" value="DUF2252"/>
    <property type="match status" value="1"/>
</dbReference>
<organism evidence="2 3">
    <name type="scientific">Streptomyces clavuligerus</name>
    <dbReference type="NCBI Taxonomy" id="1901"/>
    <lineage>
        <taxon>Bacteria</taxon>
        <taxon>Bacillati</taxon>
        <taxon>Actinomycetota</taxon>
        <taxon>Actinomycetes</taxon>
        <taxon>Kitasatosporales</taxon>
        <taxon>Streptomycetaceae</taxon>
        <taxon>Streptomyces</taxon>
    </lineage>
</organism>
<reference evidence="2 3" key="1">
    <citation type="journal article" date="2010" name="Genome Biol. Evol.">
        <title>The sequence of a 1.8-mb bacterial linear plasmid reveals a rich evolutionary reservoir of secondary metabolic pathways.</title>
        <authorList>
            <person name="Medema M.H."/>
            <person name="Trefzer A."/>
            <person name="Kovalchuk A."/>
            <person name="van den Berg M."/>
            <person name="Mueller U."/>
            <person name="Heijne W."/>
            <person name="Wu L."/>
            <person name="Alam M.T."/>
            <person name="Ronning C.M."/>
            <person name="Nierman W.C."/>
            <person name="Bovenberg R.A.L."/>
            <person name="Breitling R."/>
            <person name="Takano E."/>
        </authorList>
    </citation>
    <scope>NUCLEOTIDE SEQUENCE [LARGE SCALE GENOMIC DNA]</scope>
    <source>
        <strain evidence="3">ATCC 27064 / DSM 738 / JCM 4710 / NBRC 13307 / NCIMB 12785 / NRRL 3585 / VKM Ac-602</strain>
    </source>
</reference>
<evidence type="ECO:0000256" key="1">
    <source>
        <dbReference type="SAM" id="MobiDB-lite"/>
    </source>
</evidence>
<dbReference type="SUPFAM" id="SSF56112">
    <property type="entry name" value="Protein kinase-like (PK-like)"/>
    <property type="match status" value="1"/>
</dbReference>
<dbReference type="EMBL" id="CM000913">
    <property type="protein sequence ID" value="EFG06353.1"/>
    <property type="molecule type" value="Genomic_DNA"/>
</dbReference>
<evidence type="ECO:0000313" key="3">
    <source>
        <dbReference type="Proteomes" id="UP000002357"/>
    </source>
</evidence>
<protein>
    <recommendedName>
        <fullName evidence="4">DUF2252 domain-containing protein</fullName>
    </recommendedName>
</protein>
<feature type="region of interest" description="Disordered" evidence="1">
    <location>
        <begin position="1"/>
        <end position="24"/>
    </location>
</feature>
<dbReference type="eggNOG" id="COG4320">
    <property type="taxonomic scope" value="Bacteria"/>
</dbReference>
<evidence type="ECO:0008006" key="4">
    <source>
        <dbReference type="Google" id="ProtNLM"/>
    </source>
</evidence>
<sequence length="507" mass="54966">MEWLRHGIRPGPAGGGLPSSSGLLPHRLPSPSSPCLIQTFPVTIQIFPCTRRHPAMSVPHPAEITPEERGEQILGEFDAAFGALLAADPDAFRVKFRKMASSAFAFYRGAACLFYADLERGHTARGDGAIATGPYLDERTSRVWIHGDLHAENFGTYMNANGRLIFNVNDFDEAYVGPFTWDLKRLAASLALIGHSKALSDGQITELVRICAAAYRERIHTLAAGAQDAEVPPFTLDTAEGPLLEALRHARSRTRFALLDSMTEIREAERRFSSGAGSVELDAAARYKVLAAFDGYLETLPESSLARPDSYRVKDVVGRRGIGIGSAGLPSYNILLEGTSDALENDVVIYMKQAQTPAVSRHVGDRAVREYFRHEGHRTVISQRALQDHADPWLGWTELDGAGQLVAEVSPYAVDLDWGDLDDPGRIAAVVADLGRAAATMHGAADDGSGHSLVPFSTERAIDAAIAADEEGFAGLLVDFAHDYGARARADHQIFVDLFRNGRIPGL</sequence>
<keyword evidence="3" id="KW-1185">Reference proteome</keyword>
<dbReference type="InterPro" id="IPR018721">
    <property type="entry name" value="DUF2252"/>
</dbReference>
<dbReference type="AlphaFoldDB" id="E2PZP4"/>
<proteinExistence type="predicted"/>
<dbReference type="PANTHER" id="PTHR39441">
    <property type="entry name" value="DUF2252 DOMAIN-CONTAINING PROTEIN"/>
    <property type="match status" value="1"/>
</dbReference>
<dbReference type="STRING" id="1901.BB341_21735"/>
<dbReference type="PANTHER" id="PTHR39441:SF1">
    <property type="entry name" value="DUF2252 DOMAIN-CONTAINING PROTEIN"/>
    <property type="match status" value="1"/>
</dbReference>
<gene>
    <name evidence="2" type="ORF">SCLAV_1274</name>
</gene>
<dbReference type="InterPro" id="IPR011009">
    <property type="entry name" value="Kinase-like_dom_sf"/>
</dbReference>
<accession>E2PZP4</accession>
<name>E2PZP4_STRCL</name>
<evidence type="ECO:0000313" key="2">
    <source>
        <dbReference type="EMBL" id="EFG06353.1"/>
    </source>
</evidence>